<evidence type="ECO:0000259" key="4">
    <source>
        <dbReference type="PROSITE" id="PS50102"/>
    </source>
</evidence>
<dbReference type="PANTHER" id="PTHR48032">
    <property type="entry name" value="RNA-BINDING PROTEIN MUSASHI HOMOLOG RBP6"/>
    <property type="match status" value="1"/>
</dbReference>
<protein>
    <recommendedName>
        <fullName evidence="4">RRM domain-containing protein</fullName>
    </recommendedName>
</protein>
<dbReference type="PANTHER" id="PTHR48032:SF6">
    <property type="entry name" value="RNA-BINDING (RRM_RBD_RNP MOTIFS) FAMILY PROTEIN"/>
    <property type="match status" value="1"/>
</dbReference>
<evidence type="ECO:0000313" key="5">
    <source>
        <dbReference type="EMBL" id="KAJ9564180.1"/>
    </source>
</evidence>
<dbReference type="Proteomes" id="UP001172457">
    <property type="component" value="Chromosome 1"/>
</dbReference>
<sequence length="303" mass="34233">MESQSKASIHNLDQEILKKDDLRVQTRCDRIHQHNDDQSSNSTKIFVGGLPEDLTVDEFRDYFQKFGSMEDVVVMTDKETGRPRGFGFVTFESPETAKKVLENRFHELKNKRVEVKKAVSKERMSRNFGNYYDTYHAVYNGTTFPFGASSSYGNFGGYYGNYGMVMMNGYEFGASYGCEGLSYIYYPYQSYNPSYYAHTYQNLCYYADIYSYQTPYCHSSKSSHKHRHRNPIVVKDGDDDSKVALKNTSLLQKFEDLDLGIDGEANGDGDDDGDCTEISEQLSSDCGGGGDGCAEVVDQDLGL</sequence>
<evidence type="ECO:0000256" key="2">
    <source>
        <dbReference type="ARBA" id="ARBA00022884"/>
    </source>
</evidence>
<evidence type="ECO:0000256" key="3">
    <source>
        <dbReference type="PROSITE-ProRule" id="PRU00176"/>
    </source>
</evidence>
<dbReference type="InterPro" id="IPR012677">
    <property type="entry name" value="Nucleotide-bd_a/b_plait_sf"/>
</dbReference>
<accession>A0AA38TNH4</accession>
<keyword evidence="6" id="KW-1185">Reference proteome</keyword>
<dbReference type="InterPro" id="IPR035979">
    <property type="entry name" value="RBD_domain_sf"/>
</dbReference>
<organism evidence="5 6">
    <name type="scientific">Centaurea solstitialis</name>
    <name type="common">yellow star-thistle</name>
    <dbReference type="NCBI Taxonomy" id="347529"/>
    <lineage>
        <taxon>Eukaryota</taxon>
        <taxon>Viridiplantae</taxon>
        <taxon>Streptophyta</taxon>
        <taxon>Embryophyta</taxon>
        <taxon>Tracheophyta</taxon>
        <taxon>Spermatophyta</taxon>
        <taxon>Magnoliopsida</taxon>
        <taxon>eudicotyledons</taxon>
        <taxon>Gunneridae</taxon>
        <taxon>Pentapetalae</taxon>
        <taxon>asterids</taxon>
        <taxon>campanulids</taxon>
        <taxon>Asterales</taxon>
        <taxon>Asteraceae</taxon>
        <taxon>Carduoideae</taxon>
        <taxon>Cardueae</taxon>
        <taxon>Centaureinae</taxon>
        <taxon>Centaurea</taxon>
    </lineage>
</organism>
<reference evidence="5" key="1">
    <citation type="submission" date="2023-03" db="EMBL/GenBank/DDBJ databases">
        <title>Chromosome-scale reference genome and RAD-based genetic map of yellow starthistle (Centaurea solstitialis) reveal putative structural variation and QTLs associated with invader traits.</title>
        <authorList>
            <person name="Reatini B."/>
            <person name="Cang F.A."/>
            <person name="Jiang Q."/>
            <person name="Mckibben M.T.W."/>
            <person name="Barker M.S."/>
            <person name="Rieseberg L.H."/>
            <person name="Dlugosch K.M."/>
        </authorList>
    </citation>
    <scope>NUCLEOTIDE SEQUENCE</scope>
    <source>
        <strain evidence="5">CAN-66</strain>
        <tissue evidence="5">Leaf</tissue>
    </source>
</reference>
<dbReference type="SMART" id="SM00360">
    <property type="entry name" value="RRM"/>
    <property type="match status" value="1"/>
</dbReference>
<comment type="caution">
    <text evidence="5">The sequence shown here is derived from an EMBL/GenBank/DDBJ whole genome shotgun (WGS) entry which is preliminary data.</text>
</comment>
<dbReference type="GO" id="GO:0006417">
    <property type="term" value="P:regulation of translation"/>
    <property type="evidence" value="ECO:0007669"/>
    <property type="project" value="TreeGrafter"/>
</dbReference>
<dbReference type="InterPro" id="IPR000504">
    <property type="entry name" value="RRM_dom"/>
</dbReference>
<dbReference type="PROSITE" id="PS50102">
    <property type="entry name" value="RRM"/>
    <property type="match status" value="1"/>
</dbReference>
<keyword evidence="1" id="KW-0677">Repeat</keyword>
<dbReference type="Pfam" id="PF00076">
    <property type="entry name" value="RRM_1"/>
    <property type="match status" value="1"/>
</dbReference>
<name>A0AA38TNH4_9ASTR</name>
<dbReference type="Gene3D" id="3.30.70.330">
    <property type="match status" value="1"/>
</dbReference>
<gene>
    <name evidence="5" type="ORF">OSB04_000146</name>
</gene>
<dbReference type="SUPFAM" id="SSF54928">
    <property type="entry name" value="RNA-binding domain, RBD"/>
    <property type="match status" value="1"/>
</dbReference>
<keyword evidence="2 3" id="KW-0694">RNA-binding</keyword>
<dbReference type="EMBL" id="JARYMX010000001">
    <property type="protein sequence ID" value="KAJ9564180.1"/>
    <property type="molecule type" value="Genomic_DNA"/>
</dbReference>
<evidence type="ECO:0000313" key="6">
    <source>
        <dbReference type="Proteomes" id="UP001172457"/>
    </source>
</evidence>
<proteinExistence type="predicted"/>
<dbReference type="GO" id="GO:0003729">
    <property type="term" value="F:mRNA binding"/>
    <property type="evidence" value="ECO:0007669"/>
    <property type="project" value="TreeGrafter"/>
</dbReference>
<dbReference type="AlphaFoldDB" id="A0AA38TNH4"/>
<feature type="domain" description="RRM" evidence="4">
    <location>
        <begin position="43"/>
        <end position="120"/>
    </location>
</feature>
<evidence type="ECO:0000256" key="1">
    <source>
        <dbReference type="ARBA" id="ARBA00022737"/>
    </source>
</evidence>